<feature type="domain" description="Acyl-CoA dehydrogenase/oxidase N-terminal" evidence="9">
    <location>
        <begin position="6"/>
        <end position="118"/>
    </location>
</feature>
<proteinExistence type="inferred from homology"/>
<dbReference type="InterPro" id="IPR006091">
    <property type="entry name" value="Acyl-CoA_Oxase/DH_mid-dom"/>
</dbReference>
<dbReference type="Gene3D" id="1.20.140.10">
    <property type="entry name" value="Butyryl-CoA Dehydrogenase, subunit A, domain 3"/>
    <property type="match status" value="1"/>
</dbReference>
<dbReference type="PANTHER" id="PTHR43884:SF20">
    <property type="entry name" value="ACYL-COA DEHYDROGENASE FADE28"/>
    <property type="match status" value="1"/>
</dbReference>
<dbReference type="EMBL" id="CP029551">
    <property type="protein sequence ID" value="AWN34714.1"/>
    <property type="molecule type" value="Genomic_DNA"/>
</dbReference>
<name>A0A2U8VM58_9HYPH</name>
<evidence type="ECO:0000256" key="5">
    <source>
        <dbReference type="ARBA" id="ARBA00023002"/>
    </source>
</evidence>
<dbReference type="RefSeq" id="WP_109949849.1">
    <property type="nucleotide sequence ID" value="NZ_CP029551.1"/>
</dbReference>
<dbReference type="InterPro" id="IPR046373">
    <property type="entry name" value="Acyl-CoA_Oxase/DH_mid-dom_sf"/>
</dbReference>
<organism evidence="10 11">
    <name type="scientific">Methylobacterium radiodurans</name>
    <dbReference type="NCBI Taxonomy" id="2202828"/>
    <lineage>
        <taxon>Bacteria</taxon>
        <taxon>Pseudomonadati</taxon>
        <taxon>Pseudomonadota</taxon>
        <taxon>Alphaproteobacteria</taxon>
        <taxon>Hyphomicrobiales</taxon>
        <taxon>Methylobacteriaceae</taxon>
        <taxon>Methylobacterium</taxon>
    </lineage>
</organism>
<evidence type="ECO:0000256" key="4">
    <source>
        <dbReference type="ARBA" id="ARBA00022827"/>
    </source>
</evidence>
<dbReference type="SUPFAM" id="SSF47203">
    <property type="entry name" value="Acyl-CoA dehydrogenase C-terminal domain-like"/>
    <property type="match status" value="1"/>
</dbReference>
<dbReference type="GO" id="GO:0003995">
    <property type="term" value="F:acyl-CoA dehydrogenase activity"/>
    <property type="evidence" value="ECO:0007669"/>
    <property type="project" value="TreeGrafter"/>
</dbReference>
<dbReference type="KEGG" id="meti:DK427_02320"/>
<evidence type="ECO:0000259" key="8">
    <source>
        <dbReference type="Pfam" id="PF02770"/>
    </source>
</evidence>
<evidence type="ECO:0000313" key="11">
    <source>
        <dbReference type="Proteomes" id="UP000246058"/>
    </source>
</evidence>
<sequence>MDFDLTDEQSLLKDSVTRWAADRYGSLEQVEAARRRPLGFDEAAWAQLAELGLLGLPFAEEDGGFGGGPVETLIAVEALGRHLAPEPYLASVVLGGGALRLAGSAAQREALIPGLAEGSHRLALAHGERQARYDRADVATTARREGGGYRLDGAKCVVLNADAARTLVVSARTAGGRRDADGISLFLVPADAPGLALKPYPTQDGGRAADLVLEGVAVPADALLGEADAGLPVIERVLDEGIAALSAEAVGVMEALHALTVDYLKTRKQFGTAIGGFQALQHRAVDMFVALEQARSMALYATMMAASEDAAERGPAVSAAKVQVNRSARFVGQEAVQLHGGIGMTLEYLGAHLFRRLTAIEYLFGDTPHHLRRVSDAGGLLGAA</sequence>
<evidence type="ECO:0000259" key="7">
    <source>
        <dbReference type="Pfam" id="PF00441"/>
    </source>
</evidence>
<feature type="domain" description="Acyl-CoA dehydrogenase/oxidase C-terminal" evidence="7">
    <location>
        <begin position="229"/>
        <end position="375"/>
    </location>
</feature>
<accession>A0A2U8VM58</accession>
<feature type="domain" description="Acyl-CoA oxidase/dehydrogenase middle" evidence="8">
    <location>
        <begin position="123"/>
        <end position="210"/>
    </location>
</feature>
<dbReference type="CDD" id="cd00567">
    <property type="entry name" value="ACAD"/>
    <property type="match status" value="1"/>
</dbReference>
<dbReference type="Gene3D" id="1.10.540.10">
    <property type="entry name" value="Acyl-CoA dehydrogenase/oxidase, N-terminal domain"/>
    <property type="match status" value="1"/>
</dbReference>
<keyword evidence="3 6" id="KW-0285">Flavoprotein</keyword>
<keyword evidence="5 6" id="KW-0560">Oxidoreductase</keyword>
<dbReference type="Pfam" id="PF02770">
    <property type="entry name" value="Acyl-CoA_dh_M"/>
    <property type="match status" value="1"/>
</dbReference>
<comment type="cofactor">
    <cofactor evidence="1 6">
        <name>FAD</name>
        <dbReference type="ChEBI" id="CHEBI:57692"/>
    </cofactor>
</comment>
<dbReference type="Pfam" id="PF02771">
    <property type="entry name" value="Acyl-CoA_dh_N"/>
    <property type="match status" value="1"/>
</dbReference>
<dbReference type="AlphaFoldDB" id="A0A2U8VM58"/>
<dbReference type="SUPFAM" id="SSF56645">
    <property type="entry name" value="Acyl-CoA dehydrogenase NM domain-like"/>
    <property type="match status" value="1"/>
</dbReference>
<gene>
    <name evidence="10" type="ORF">DK427_02320</name>
</gene>
<dbReference type="Pfam" id="PF00441">
    <property type="entry name" value="Acyl-CoA_dh_1"/>
    <property type="match status" value="1"/>
</dbReference>
<evidence type="ECO:0000256" key="1">
    <source>
        <dbReference type="ARBA" id="ARBA00001974"/>
    </source>
</evidence>
<dbReference type="PANTHER" id="PTHR43884">
    <property type="entry name" value="ACYL-COA DEHYDROGENASE"/>
    <property type="match status" value="1"/>
</dbReference>
<dbReference type="InterPro" id="IPR037069">
    <property type="entry name" value="AcylCoA_DH/ox_N_sf"/>
</dbReference>
<evidence type="ECO:0000256" key="3">
    <source>
        <dbReference type="ARBA" id="ARBA00022630"/>
    </source>
</evidence>
<dbReference type="InterPro" id="IPR013786">
    <property type="entry name" value="AcylCoA_DH/ox_N"/>
</dbReference>
<dbReference type="InterPro" id="IPR009075">
    <property type="entry name" value="AcylCo_DH/oxidase_C"/>
</dbReference>
<dbReference type="GO" id="GO:0050660">
    <property type="term" value="F:flavin adenine dinucleotide binding"/>
    <property type="evidence" value="ECO:0007669"/>
    <property type="project" value="InterPro"/>
</dbReference>
<comment type="similarity">
    <text evidence="2 6">Belongs to the acyl-CoA dehydrogenase family.</text>
</comment>
<reference evidence="10 11" key="1">
    <citation type="submission" date="2018-05" db="EMBL/GenBank/DDBJ databases">
        <title>Complete Genome Sequence of Methylobacterium sp. 17Sr1-43.</title>
        <authorList>
            <person name="Srinivasan S."/>
        </authorList>
    </citation>
    <scope>NUCLEOTIDE SEQUENCE [LARGE SCALE GENOMIC DNA]</scope>
    <source>
        <strain evidence="10 11">17Sr1-43</strain>
    </source>
</reference>
<evidence type="ECO:0000256" key="6">
    <source>
        <dbReference type="RuleBase" id="RU362125"/>
    </source>
</evidence>
<keyword evidence="4 6" id="KW-0274">FAD</keyword>
<dbReference type="Gene3D" id="2.40.110.10">
    <property type="entry name" value="Butyryl-CoA Dehydrogenase, subunit A, domain 2"/>
    <property type="match status" value="1"/>
</dbReference>
<dbReference type="InterPro" id="IPR009100">
    <property type="entry name" value="AcylCoA_DH/oxidase_NM_dom_sf"/>
</dbReference>
<dbReference type="OrthoDB" id="9775090at2"/>
<dbReference type="Proteomes" id="UP000246058">
    <property type="component" value="Chromosome"/>
</dbReference>
<keyword evidence="11" id="KW-1185">Reference proteome</keyword>
<evidence type="ECO:0000256" key="2">
    <source>
        <dbReference type="ARBA" id="ARBA00009347"/>
    </source>
</evidence>
<protein>
    <submittedName>
        <fullName evidence="10">Pimeloyl-CoA dehydrogenase small subunit</fullName>
    </submittedName>
</protein>
<dbReference type="InterPro" id="IPR036250">
    <property type="entry name" value="AcylCo_DH-like_C"/>
</dbReference>
<evidence type="ECO:0000313" key="10">
    <source>
        <dbReference type="EMBL" id="AWN34714.1"/>
    </source>
</evidence>
<evidence type="ECO:0000259" key="9">
    <source>
        <dbReference type="Pfam" id="PF02771"/>
    </source>
</evidence>